<dbReference type="PIRSF" id="PIRSF019307">
    <property type="entry name" value="UCP019307"/>
    <property type="match status" value="1"/>
</dbReference>
<dbReference type="Gene3D" id="2.60.120.10">
    <property type="entry name" value="Jelly Rolls"/>
    <property type="match status" value="1"/>
</dbReference>
<dbReference type="PANTHER" id="PTHR36448:SF2">
    <property type="entry name" value="CUPIN TYPE-1 DOMAIN-CONTAINING PROTEIN"/>
    <property type="match status" value="1"/>
</dbReference>
<protein>
    <submittedName>
        <fullName evidence="2">Uncharacterized protein YjlB</fullName>
    </submittedName>
</protein>
<evidence type="ECO:0000259" key="1">
    <source>
        <dbReference type="Pfam" id="PF07883"/>
    </source>
</evidence>
<comment type="caution">
    <text evidence="2">The sequence shown here is derived from an EMBL/GenBank/DDBJ whole genome shotgun (WGS) entry which is preliminary data.</text>
</comment>
<dbReference type="SUPFAM" id="SSF51182">
    <property type="entry name" value="RmlC-like cupins"/>
    <property type="match status" value="1"/>
</dbReference>
<dbReference type="InterPro" id="IPR047121">
    <property type="entry name" value="YjiB-like"/>
</dbReference>
<reference evidence="2 3" key="1">
    <citation type="submission" date="2023-07" db="EMBL/GenBank/DDBJ databases">
        <title>Functional and genomic diversity of the sorghum phyllosphere microbiome.</title>
        <authorList>
            <person name="Shade A."/>
        </authorList>
    </citation>
    <scope>NUCLEOTIDE SEQUENCE [LARGE SCALE GENOMIC DNA]</scope>
    <source>
        <strain evidence="2 3">SORGH_AS_1064</strain>
    </source>
</reference>
<dbReference type="CDD" id="cd02219">
    <property type="entry name" value="cupin_YjlB-like"/>
    <property type="match status" value="1"/>
</dbReference>
<dbReference type="Proteomes" id="UP001225072">
    <property type="component" value="Unassembled WGS sequence"/>
</dbReference>
<keyword evidence="3" id="KW-1185">Reference proteome</keyword>
<proteinExistence type="predicted"/>
<gene>
    <name evidence="2" type="ORF">QE404_001396</name>
</gene>
<dbReference type="PANTHER" id="PTHR36448">
    <property type="entry name" value="BLR7373 PROTEIN"/>
    <property type="match status" value="1"/>
</dbReference>
<dbReference type="EMBL" id="JAUTAL010000001">
    <property type="protein sequence ID" value="MDQ1096249.1"/>
    <property type="molecule type" value="Genomic_DNA"/>
</dbReference>
<evidence type="ECO:0000313" key="2">
    <source>
        <dbReference type="EMBL" id="MDQ1096249.1"/>
    </source>
</evidence>
<dbReference type="InterPro" id="IPR014710">
    <property type="entry name" value="RmlC-like_jellyroll"/>
</dbReference>
<accession>A0ABU0TGR3</accession>
<dbReference type="Pfam" id="PF07883">
    <property type="entry name" value="Cupin_2"/>
    <property type="match status" value="1"/>
</dbReference>
<organism evidence="2 3">
    <name type="scientific">Chryseobacterium camelliae</name>
    <dbReference type="NCBI Taxonomy" id="1265445"/>
    <lineage>
        <taxon>Bacteria</taxon>
        <taxon>Pseudomonadati</taxon>
        <taxon>Bacteroidota</taxon>
        <taxon>Flavobacteriia</taxon>
        <taxon>Flavobacteriales</taxon>
        <taxon>Weeksellaceae</taxon>
        <taxon>Chryseobacterium group</taxon>
        <taxon>Chryseobacterium</taxon>
    </lineage>
</organism>
<dbReference type="InterPro" id="IPR011051">
    <property type="entry name" value="RmlC_Cupin_sf"/>
</dbReference>
<name>A0ABU0TGR3_9FLAO</name>
<sequence length="171" mass="19003">MRPQSISPETYIFRDDGKIPNSNYPILVYRNVFSGRGTEGALWLEHLFKENGWHNFWKWTIYSFHHYHSNTHEVLGVFQGSAEICLGGPTGKKIMIEAGDILVIPAGVAHKCISSSDGFTVVGAYPEGKSPDLIRAEESNHDTAVLRIQQVTVPEQDPVLGNAGGLLKLWI</sequence>
<dbReference type="RefSeq" id="WP_307448321.1">
    <property type="nucleotide sequence ID" value="NZ_JAUTAL010000001.1"/>
</dbReference>
<feature type="domain" description="Cupin type-2" evidence="1">
    <location>
        <begin position="65"/>
        <end position="118"/>
    </location>
</feature>
<evidence type="ECO:0000313" key="3">
    <source>
        <dbReference type="Proteomes" id="UP001225072"/>
    </source>
</evidence>
<dbReference type="InterPro" id="IPR013096">
    <property type="entry name" value="Cupin_2"/>
</dbReference>
<dbReference type="InterPro" id="IPR014500">
    <property type="entry name" value="UCP019307_cupin"/>
</dbReference>